<feature type="compositionally biased region" description="Low complexity" evidence="1">
    <location>
        <begin position="68"/>
        <end position="124"/>
    </location>
</feature>
<protein>
    <submittedName>
        <fullName evidence="2">Uncharacterized protein</fullName>
    </submittedName>
</protein>
<comment type="caution">
    <text evidence="2">The sequence shown here is derived from an EMBL/GenBank/DDBJ whole genome shotgun (WGS) entry which is preliminary data.</text>
</comment>
<feature type="region of interest" description="Disordered" evidence="1">
    <location>
        <begin position="1"/>
        <end position="24"/>
    </location>
</feature>
<evidence type="ECO:0000256" key="1">
    <source>
        <dbReference type="SAM" id="MobiDB-lite"/>
    </source>
</evidence>
<accession>A0ABR0SRZ2</accession>
<sequence length="130" mass="14383">MAIGGVQQQQQQQQPQSLGYSQGQPQGHVIAINASGAVLQANNANVGTIRQDQAPRDINLANSNFDALQQQQQQQQQQQAQLQARQQQHHQQQQQQQTPTNSNSNSTTISSNSHLHRNNSNNRSITNSLK</sequence>
<feature type="region of interest" description="Disordered" evidence="1">
    <location>
        <begin position="54"/>
        <end position="130"/>
    </location>
</feature>
<gene>
    <name evidence="2" type="ORF">PT974_03276</name>
</gene>
<organism evidence="2 3">
    <name type="scientific">Cladobotryum mycophilum</name>
    <dbReference type="NCBI Taxonomy" id="491253"/>
    <lineage>
        <taxon>Eukaryota</taxon>
        <taxon>Fungi</taxon>
        <taxon>Dikarya</taxon>
        <taxon>Ascomycota</taxon>
        <taxon>Pezizomycotina</taxon>
        <taxon>Sordariomycetes</taxon>
        <taxon>Hypocreomycetidae</taxon>
        <taxon>Hypocreales</taxon>
        <taxon>Hypocreaceae</taxon>
        <taxon>Cladobotryum</taxon>
    </lineage>
</organism>
<name>A0ABR0SRZ2_9HYPO</name>
<keyword evidence="3" id="KW-1185">Reference proteome</keyword>
<evidence type="ECO:0000313" key="3">
    <source>
        <dbReference type="Proteomes" id="UP001338125"/>
    </source>
</evidence>
<dbReference type="EMBL" id="JAVFKD010000004">
    <property type="protein sequence ID" value="KAK5994889.1"/>
    <property type="molecule type" value="Genomic_DNA"/>
</dbReference>
<dbReference type="Proteomes" id="UP001338125">
    <property type="component" value="Unassembled WGS sequence"/>
</dbReference>
<evidence type="ECO:0000313" key="2">
    <source>
        <dbReference type="EMBL" id="KAK5994889.1"/>
    </source>
</evidence>
<proteinExistence type="predicted"/>
<reference evidence="2 3" key="1">
    <citation type="submission" date="2024-01" db="EMBL/GenBank/DDBJ databases">
        <title>Complete genome of Cladobotryum mycophilum ATHUM6906.</title>
        <authorList>
            <person name="Christinaki A.C."/>
            <person name="Myridakis A.I."/>
            <person name="Kouvelis V.N."/>
        </authorList>
    </citation>
    <scope>NUCLEOTIDE SEQUENCE [LARGE SCALE GENOMIC DNA]</scope>
    <source>
        <strain evidence="2 3">ATHUM6906</strain>
    </source>
</reference>